<dbReference type="OrthoDB" id="3029470at2759"/>
<dbReference type="EMBL" id="JAPEVA010000094">
    <property type="protein sequence ID" value="KAJ4400112.1"/>
    <property type="molecule type" value="Genomic_DNA"/>
</dbReference>
<keyword evidence="2" id="KW-1185">Reference proteome</keyword>
<protein>
    <submittedName>
        <fullName evidence="1">Uncharacterized protein</fullName>
    </submittedName>
</protein>
<dbReference type="Proteomes" id="UP001140510">
    <property type="component" value="Unassembled WGS sequence"/>
</dbReference>
<accession>A0A9W8ZAE7</accession>
<dbReference type="AlphaFoldDB" id="A0A9W8ZAE7"/>
<organism evidence="1 2">
    <name type="scientific">Didymella pomorum</name>
    <dbReference type="NCBI Taxonomy" id="749634"/>
    <lineage>
        <taxon>Eukaryota</taxon>
        <taxon>Fungi</taxon>
        <taxon>Dikarya</taxon>
        <taxon>Ascomycota</taxon>
        <taxon>Pezizomycotina</taxon>
        <taxon>Dothideomycetes</taxon>
        <taxon>Pleosporomycetidae</taxon>
        <taxon>Pleosporales</taxon>
        <taxon>Pleosporineae</taxon>
        <taxon>Didymellaceae</taxon>
        <taxon>Didymella</taxon>
    </lineage>
</organism>
<comment type="caution">
    <text evidence="1">The sequence shown here is derived from an EMBL/GenBank/DDBJ whole genome shotgun (WGS) entry which is preliminary data.</text>
</comment>
<gene>
    <name evidence="1" type="ORF">N0V91_008903</name>
</gene>
<proteinExistence type="predicted"/>
<evidence type="ECO:0000313" key="2">
    <source>
        <dbReference type="Proteomes" id="UP001140510"/>
    </source>
</evidence>
<reference evidence="1" key="1">
    <citation type="submission" date="2022-10" db="EMBL/GenBank/DDBJ databases">
        <title>Tapping the CABI collections for fungal endophytes: first genome assemblies for Collariella, Neodidymelliopsis, Ascochyta clinopodiicola, Didymella pomorum, Didymosphaeria variabile, Neocosmospora piperis and Neocucurbitaria cava.</title>
        <authorList>
            <person name="Hill R."/>
        </authorList>
    </citation>
    <scope>NUCLEOTIDE SEQUENCE</scope>
    <source>
        <strain evidence="1">IMI 355091</strain>
    </source>
</reference>
<evidence type="ECO:0000313" key="1">
    <source>
        <dbReference type="EMBL" id="KAJ4400112.1"/>
    </source>
</evidence>
<sequence length="490" mass="55696">MDVQRCVTLHNEILLHGWIHAGNSADIFESSCKIWYDNDQTAAEAIRSDLTPDLFDFLRQARQPPSDQYFHLFYYVHSLHQGDGLYLDSEGWEYEIDEGDEKRYVTLYAAAQLASHPQGLAFDQETNLAILLPSLWDMDDNFSNQDKWRPLESILESWLVMIRKGKIIAMSQEDREALPQNRVAQDPWVEVPYSEVILNQTIDTFNQLVQAVETRMPNTAVTKEKENHTGLIDEQALKATQLAPGFIRDFLRRARRPNFEFIAPGLSVPDPSAFVEQPFWSSLTDPAFRDHDDYPHPPLLLFTSSHPYTSSTIRTNPPTNSWSSLLQASLHIYKQAANIRGYIGGIPLAYSGISTHWAREAEKARMDPNHPFGYPFNKIRSYSAGLYLSPDDTEDRIKLLLPAHVEGDGFARMSDGSEARLKEDVYGSGFTPFKGWGHATLLDALTHWLGMVESGVWEVDERGVVGGIEKWRDADAEETAGEYVLPMPRY</sequence>
<name>A0A9W8ZAE7_9PLEO</name>